<dbReference type="AlphaFoldDB" id="A0A1N7MSC6"/>
<gene>
    <name evidence="1" type="ORF">SAMN05421799_10670</name>
</gene>
<proteinExistence type="predicted"/>
<reference evidence="2" key="1">
    <citation type="submission" date="2017-01" db="EMBL/GenBank/DDBJ databases">
        <authorList>
            <person name="Varghese N."/>
            <person name="Submissions S."/>
        </authorList>
    </citation>
    <scope>NUCLEOTIDE SEQUENCE [LARGE SCALE GENOMIC DNA]</scope>
    <source>
        <strain evidence="2">DSM 16176</strain>
    </source>
</reference>
<dbReference type="RefSeq" id="WP_076346967.1">
    <property type="nucleotide sequence ID" value="NZ_FTOO01000006.1"/>
</dbReference>
<evidence type="ECO:0000313" key="1">
    <source>
        <dbReference type="EMBL" id="SIS88960.1"/>
    </source>
</evidence>
<sequence length="87" mass="9839">MDYDRWRLMTPEEDKPWAYEWADEDGEDEQETTVTCWSCGEEVDIDEAVPDGTCWLCETCAELPLMDEEGEVTEVHGTPDGGSLDCA</sequence>
<protein>
    <submittedName>
        <fullName evidence="1">Uncharacterized protein</fullName>
    </submittedName>
</protein>
<accession>A0A1N7MSC6</accession>
<dbReference type="EMBL" id="FTOO01000006">
    <property type="protein sequence ID" value="SIS88960.1"/>
    <property type="molecule type" value="Genomic_DNA"/>
</dbReference>
<dbReference type="OrthoDB" id="2378479at2"/>
<dbReference type="Proteomes" id="UP000186156">
    <property type="component" value="Unassembled WGS sequence"/>
</dbReference>
<name>A0A1N7MSC6_9BACL</name>
<organism evidence="1 2">
    <name type="scientific">Alicyclobacillus vulcanalis</name>
    <dbReference type="NCBI Taxonomy" id="252246"/>
    <lineage>
        <taxon>Bacteria</taxon>
        <taxon>Bacillati</taxon>
        <taxon>Bacillota</taxon>
        <taxon>Bacilli</taxon>
        <taxon>Bacillales</taxon>
        <taxon>Alicyclobacillaceae</taxon>
        <taxon>Alicyclobacillus</taxon>
    </lineage>
</organism>
<keyword evidence="2" id="KW-1185">Reference proteome</keyword>
<evidence type="ECO:0000313" key="2">
    <source>
        <dbReference type="Proteomes" id="UP000186156"/>
    </source>
</evidence>
<dbReference type="STRING" id="252246.SAMN05421799_10670"/>